<comment type="catalytic activity">
    <reaction evidence="12">
        <text>ADP-D-ribose + H2O = D-ribose 5-phosphate + AMP + 2 H(+)</text>
        <dbReference type="Rhea" id="RHEA:10412"/>
        <dbReference type="ChEBI" id="CHEBI:15377"/>
        <dbReference type="ChEBI" id="CHEBI:15378"/>
        <dbReference type="ChEBI" id="CHEBI:57967"/>
        <dbReference type="ChEBI" id="CHEBI:78346"/>
        <dbReference type="ChEBI" id="CHEBI:456215"/>
        <dbReference type="EC" id="3.6.1.13"/>
    </reaction>
</comment>
<comment type="function">
    <text evidence="8">Acts on ADP-mannose and ADP-glucose as well as ADP-ribose. Prevents glycogen biosynthesis. The reaction catalyzed by this enzyme is a limiting step of the gluconeogenic process.</text>
</comment>
<evidence type="ECO:0000256" key="6">
    <source>
        <dbReference type="ARBA" id="ARBA00022801"/>
    </source>
</evidence>
<dbReference type="NCBIfam" id="TIGR00052">
    <property type="entry name" value="nudix-type nucleoside diphosphatase, YffH/AdpP family"/>
    <property type="match status" value="1"/>
</dbReference>
<keyword evidence="7 13" id="KW-0460">Magnesium</keyword>
<feature type="binding site" evidence="13">
    <location>
        <position position="118"/>
    </location>
    <ligand>
        <name>Mg(2+)</name>
        <dbReference type="ChEBI" id="CHEBI:18420"/>
        <label>1</label>
    </ligand>
</feature>
<protein>
    <recommendedName>
        <fullName evidence="4">ADP-ribose pyrophosphatase</fullName>
        <ecNumber evidence="3">3.6.1.13</ecNumber>
    </recommendedName>
    <alternativeName>
        <fullName evidence="9">ADP-ribose diphosphatase</fullName>
    </alternativeName>
    <alternativeName>
        <fullName evidence="11">ADP-ribose phosphohydrolase</fullName>
    </alternativeName>
    <alternativeName>
        <fullName evidence="10">Adenosine diphosphoribose pyrophosphatase</fullName>
    </alternativeName>
</protein>
<dbReference type="EC" id="3.6.1.13" evidence="3"/>
<evidence type="ECO:0000313" key="17">
    <source>
        <dbReference type="Proteomes" id="UP000194450"/>
    </source>
</evidence>
<keyword evidence="6" id="KW-0378">Hydrolase</keyword>
<dbReference type="GO" id="GO:0006753">
    <property type="term" value="P:nucleoside phosphate metabolic process"/>
    <property type="evidence" value="ECO:0007669"/>
    <property type="project" value="TreeGrafter"/>
</dbReference>
<dbReference type="Gene3D" id="3.90.79.10">
    <property type="entry name" value="Nucleoside Triphosphate Pyrophosphohydrolase"/>
    <property type="match status" value="1"/>
</dbReference>
<sequence length="212" mass="24137">MQQSEPEPKLKFDRTDVEVEHKESLYSGFLSTSRLRLRHRLFAGGWSAWLDRELMERGHAVAVLPYDPKRDEIVLIEQFRVGAMPTSESPWLFEFVAGMVSDKDDDWADVARRELEEEAGLKAQQLHFAMSYLSSPGGMSERVYVYIAEVDSRSASALGGVEDENEDIRVHVCARTEVEAMLADGKIDNAVSVIALQWLQLHRHQLFADKKD</sequence>
<accession>A0A1Y6G2Z9</accession>
<dbReference type="GO" id="GO:0046872">
    <property type="term" value="F:metal ion binding"/>
    <property type="evidence" value="ECO:0007669"/>
    <property type="project" value="UniProtKB-KW"/>
</dbReference>
<evidence type="ECO:0000313" key="16">
    <source>
        <dbReference type="EMBL" id="SMQ80781.1"/>
    </source>
</evidence>
<dbReference type="SUPFAM" id="SSF55811">
    <property type="entry name" value="Nudix"/>
    <property type="match status" value="1"/>
</dbReference>
<evidence type="ECO:0000256" key="7">
    <source>
        <dbReference type="ARBA" id="ARBA00022842"/>
    </source>
</evidence>
<dbReference type="Pfam" id="PF00293">
    <property type="entry name" value="NUDIX"/>
    <property type="match status" value="1"/>
</dbReference>
<keyword evidence="5 13" id="KW-0479">Metal-binding</keyword>
<dbReference type="AlphaFoldDB" id="A0A1Y6G2Z9"/>
<dbReference type="Proteomes" id="UP000194450">
    <property type="component" value="Unassembled WGS sequence"/>
</dbReference>
<feature type="binding site" evidence="13">
    <location>
        <position position="114"/>
    </location>
    <ligand>
        <name>Mg(2+)</name>
        <dbReference type="ChEBI" id="CHEBI:18420"/>
        <label>1</label>
    </ligand>
</feature>
<proteinExistence type="inferred from homology"/>
<dbReference type="NCBIfam" id="NF008003">
    <property type="entry name" value="PRK10729.1"/>
    <property type="match status" value="1"/>
</dbReference>
<dbReference type="EMBL" id="FXWH01000004">
    <property type="protein sequence ID" value="SMQ80781.1"/>
    <property type="molecule type" value="Genomic_DNA"/>
</dbReference>
<evidence type="ECO:0000256" key="2">
    <source>
        <dbReference type="ARBA" id="ARBA00007482"/>
    </source>
</evidence>
<dbReference type="RefSeq" id="WP_086435537.1">
    <property type="nucleotide sequence ID" value="NZ_FXWH01000004.1"/>
</dbReference>
<comment type="similarity">
    <text evidence="2">Belongs to the Nudix hydrolase family. NudF subfamily.</text>
</comment>
<feature type="short sequence motif" description="Nudix box" evidence="14">
    <location>
        <begin position="98"/>
        <end position="121"/>
    </location>
</feature>
<name>A0A1Y6G2Z9_9GAMM</name>
<feature type="domain" description="Nudix hydrolase" evidence="15">
    <location>
        <begin position="56"/>
        <end position="195"/>
    </location>
</feature>
<gene>
    <name evidence="16" type="ORF">SAMN06297229_2400</name>
</gene>
<evidence type="ECO:0000256" key="13">
    <source>
        <dbReference type="PIRSR" id="PIRSR604385-2"/>
    </source>
</evidence>
<dbReference type="GO" id="GO:0047631">
    <property type="term" value="F:ADP-ribose diphosphatase activity"/>
    <property type="evidence" value="ECO:0007669"/>
    <property type="project" value="UniProtKB-EC"/>
</dbReference>
<evidence type="ECO:0000256" key="5">
    <source>
        <dbReference type="ARBA" id="ARBA00022723"/>
    </source>
</evidence>
<evidence type="ECO:0000256" key="10">
    <source>
        <dbReference type="ARBA" id="ARBA00030308"/>
    </source>
</evidence>
<evidence type="ECO:0000256" key="14">
    <source>
        <dbReference type="PIRSR" id="PIRSR604385-3"/>
    </source>
</evidence>
<feature type="binding site" evidence="13">
    <location>
        <position position="97"/>
    </location>
    <ligand>
        <name>Mg(2+)</name>
        <dbReference type="ChEBI" id="CHEBI:18420"/>
        <label>1</label>
    </ligand>
</feature>
<evidence type="ECO:0000256" key="1">
    <source>
        <dbReference type="ARBA" id="ARBA00001946"/>
    </source>
</evidence>
<evidence type="ECO:0000256" key="4">
    <source>
        <dbReference type="ARBA" id="ARBA00013297"/>
    </source>
</evidence>
<evidence type="ECO:0000256" key="8">
    <source>
        <dbReference type="ARBA" id="ARBA00025164"/>
    </source>
</evidence>
<organism evidence="16 17">
    <name type="scientific">Pseudidiomarina planktonica</name>
    <dbReference type="NCBI Taxonomy" id="1323738"/>
    <lineage>
        <taxon>Bacteria</taxon>
        <taxon>Pseudomonadati</taxon>
        <taxon>Pseudomonadota</taxon>
        <taxon>Gammaproteobacteria</taxon>
        <taxon>Alteromonadales</taxon>
        <taxon>Idiomarinaceae</taxon>
        <taxon>Pseudidiomarina</taxon>
    </lineage>
</organism>
<comment type="cofactor">
    <cofactor evidence="1 13">
        <name>Mg(2+)</name>
        <dbReference type="ChEBI" id="CHEBI:18420"/>
    </cofactor>
</comment>
<dbReference type="InterPro" id="IPR000086">
    <property type="entry name" value="NUDIX_hydrolase_dom"/>
</dbReference>
<dbReference type="InterPro" id="IPR004385">
    <property type="entry name" value="NDP_pyrophosphatase"/>
</dbReference>
<dbReference type="GO" id="GO:0005829">
    <property type="term" value="C:cytosol"/>
    <property type="evidence" value="ECO:0007669"/>
    <property type="project" value="TreeGrafter"/>
</dbReference>
<evidence type="ECO:0000256" key="9">
    <source>
        <dbReference type="ARBA" id="ARBA00030162"/>
    </source>
</evidence>
<dbReference type="GO" id="GO:0019693">
    <property type="term" value="P:ribose phosphate metabolic process"/>
    <property type="evidence" value="ECO:0007669"/>
    <property type="project" value="TreeGrafter"/>
</dbReference>
<dbReference type="PANTHER" id="PTHR11839">
    <property type="entry name" value="UDP/ADP-SUGAR PYROPHOSPHATASE"/>
    <property type="match status" value="1"/>
</dbReference>
<evidence type="ECO:0000256" key="3">
    <source>
        <dbReference type="ARBA" id="ARBA00012453"/>
    </source>
</evidence>
<dbReference type="GO" id="GO:0019144">
    <property type="term" value="F:ADP-sugar diphosphatase activity"/>
    <property type="evidence" value="ECO:0007669"/>
    <property type="project" value="TreeGrafter"/>
</dbReference>
<dbReference type="OrthoDB" id="5292471at2"/>
<dbReference type="InterPro" id="IPR015797">
    <property type="entry name" value="NUDIX_hydrolase-like_dom_sf"/>
</dbReference>
<dbReference type="CDD" id="cd24155">
    <property type="entry name" value="NUDIX_ADPRase"/>
    <property type="match status" value="1"/>
</dbReference>
<evidence type="ECO:0000256" key="12">
    <source>
        <dbReference type="ARBA" id="ARBA00049546"/>
    </source>
</evidence>
<evidence type="ECO:0000259" key="15">
    <source>
        <dbReference type="PROSITE" id="PS51462"/>
    </source>
</evidence>
<dbReference type="PROSITE" id="PS51462">
    <property type="entry name" value="NUDIX"/>
    <property type="match status" value="1"/>
</dbReference>
<reference evidence="17" key="1">
    <citation type="submission" date="2017-04" db="EMBL/GenBank/DDBJ databases">
        <authorList>
            <person name="Varghese N."/>
            <person name="Submissions S."/>
        </authorList>
    </citation>
    <scope>NUCLEOTIDE SEQUENCE [LARGE SCALE GENOMIC DNA]</scope>
</reference>
<feature type="binding site" evidence="13">
    <location>
        <position position="166"/>
    </location>
    <ligand>
        <name>Mg(2+)</name>
        <dbReference type="ChEBI" id="CHEBI:18420"/>
        <label>1</label>
    </ligand>
</feature>
<dbReference type="PANTHER" id="PTHR11839:SF5">
    <property type="entry name" value="ADP-RIBOSE PYROPHOSPHATASE"/>
    <property type="match status" value="1"/>
</dbReference>
<keyword evidence="17" id="KW-1185">Reference proteome</keyword>
<evidence type="ECO:0000256" key="11">
    <source>
        <dbReference type="ARBA" id="ARBA00033056"/>
    </source>
</evidence>